<dbReference type="InterPro" id="IPR019277">
    <property type="entry name" value="DUF2304"/>
</dbReference>
<evidence type="ECO:0000313" key="3">
    <source>
        <dbReference type="Proteomes" id="UP000285636"/>
    </source>
</evidence>
<dbReference type="AlphaFoldDB" id="A0A423IGH4"/>
<dbReference type="Pfam" id="PF10066">
    <property type="entry name" value="DUF2304"/>
    <property type="match status" value="1"/>
</dbReference>
<keyword evidence="1" id="KW-0472">Membrane</keyword>
<protein>
    <recommendedName>
        <fullName evidence="4">DUF2304 domain-containing protein</fullName>
    </recommendedName>
</protein>
<comment type="caution">
    <text evidence="2">The sequence shown here is derived from an EMBL/GenBank/DDBJ whole genome shotgun (WGS) entry which is preliminary data.</text>
</comment>
<proteinExistence type="predicted"/>
<sequence>MIFNFFLAAVFLFMAIYIFVFIKQPATRWLLCTAYLGAIYFVWNPDATTTIAHYFGIGRGLDFFLILLSVTIVNALVLVLRHLHAQQRQLTKLARQFALQNARPRTDLKQ</sequence>
<feature type="transmembrane region" description="Helical" evidence="1">
    <location>
        <begin position="63"/>
        <end position="83"/>
    </location>
</feature>
<keyword evidence="1" id="KW-0812">Transmembrane</keyword>
<feature type="transmembrane region" description="Helical" evidence="1">
    <location>
        <begin position="27"/>
        <end position="43"/>
    </location>
</feature>
<organism evidence="2 3">
    <name type="scientific">Pseudomonas brassicacearum</name>
    <dbReference type="NCBI Taxonomy" id="930166"/>
    <lineage>
        <taxon>Bacteria</taxon>
        <taxon>Pseudomonadati</taxon>
        <taxon>Pseudomonadota</taxon>
        <taxon>Gammaproteobacteria</taxon>
        <taxon>Pseudomonadales</taxon>
        <taxon>Pseudomonadaceae</taxon>
        <taxon>Pseudomonas</taxon>
    </lineage>
</organism>
<dbReference type="Proteomes" id="UP000285636">
    <property type="component" value="Unassembled WGS sequence"/>
</dbReference>
<dbReference type="EMBL" id="MOBK01000001">
    <property type="protein sequence ID" value="RON24530.1"/>
    <property type="molecule type" value="Genomic_DNA"/>
</dbReference>
<feature type="transmembrane region" description="Helical" evidence="1">
    <location>
        <begin position="6"/>
        <end position="22"/>
    </location>
</feature>
<gene>
    <name evidence="2" type="ORF">BK660_02335</name>
</gene>
<keyword evidence="1" id="KW-1133">Transmembrane helix</keyword>
<evidence type="ECO:0008006" key="4">
    <source>
        <dbReference type="Google" id="ProtNLM"/>
    </source>
</evidence>
<evidence type="ECO:0000256" key="1">
    <source>
        <dbReference type="SAM" id="Phobius"/>
    </source>
</evidence>
<reference evidence="2 3" key="1">
    <citation type="submission" date="2016-10" db="EMBL/GenBank/DDBJ databases">
        <title>Comparative genome analysis of multiple Pseudomonas spp. focuses on biocontrol and plant growth promoting traits.</title>
        <authorList>
            <person name="Tao X.-Y."/>
            <person name="Taylor C.G."/>
        </authorList>
    </citation>
    <scope>NUCLEOTIDE SEQUENCE [LARGE SCALE GENOMIC DNA]</scope>
    <source>
        <strain evidence="2 3">38D7</strain>
    </source>
</reference>
<accession>A0A423IGH4</accession>
<dbReference type="RefSeq" id="WP_123431905.1">
    <property type="nucleotide sequence ID" value="NZ_MOBK01000001.1"/>
</dbReference>
<evidence type="ECO:0000313" key="2">
    <source>
        <dbReference type="EMBL" id="RON24530.1"/>
    </source>
</evidence>
<name>A0A423IGH4_9PSED</name>